<evidence type="ECO:0008006" key="3">
    <source>
        <dbReference type="Google" id="ProtNLM"/>
    </source>
</evidence>
<dbReference type="Proteomes" id="UP000199599">
    <property type="component" value="Unassembled WGS sequence"/>
</dbReference>
<organism evidence="1 2">
    <name type="scientific">Lactobacillus bombicola</name>
    <dbReference type="NCBI Taxonomy" id="1505723"/>
    <lineage>
        <taxon>Bacteria</taxon>
        <taxon>Bacillati</taxon>
        <taxon>Bacillota</taxon>
        <taxon>Bacilli</taxon>
        <taxon>Lactobacillales</taxon>
        <taxon>Lactobacillaceae</taxon>
        <taxon>Lactobacillus</taxon>
    </lineage>
</organism>
<evidence type="ECO:0000313" key="1">
    <source>
        <dbReference type="EMBL" id="SFD63276.1"/>
    </source>
</evidence>
<dbReference type="STRING" id="1505723.SAMN04487792_1674"/>
<proteinExistence type="predicted"/>
<reference evidence="2" key="1">
    <citation type="submission" date="2016-10" db="EMBL/GenBank/DDBJ databases">
        <authorList>
            <person name="Varghese N."/>
            <person name="Submissions S."/>
        </authorList>
    </citation>
    <scope>NUCLEOTIDE SEQUENCE [LARGE SCALE GENOMIC DNA]</scope>
    <source>
        <strain evidence="2">R-53102</strain>
    </source>
</reference>
<evidence type="ECO:0000313" key="2">
    <source>
        <dbReference type="Proteomes" id="UP000199599"/>
    </source>
</evidence>
<dbReference type="EMBL" id="FOMN01000015">
    <property type="protein sequence ID" value="SFD63276.1"/>
    <property type="molecule type" value="Genomic_DNA"/>
</dbReference>
<gene>
    <name evidence="1" type="ORF">SAMN04487792_1674</name>
</gene>
<accession>A0A1I1TXA8</accession>
<protein>
    <recommendedName>
        <fullName evidence="3">CopG family transcriptional regulator</fullName>
    </recommendedName>
</protein>
<dbReference type="AlphaFoldDB" id="A0A1I1TXA8"/>
<sequence>MAFEPNKNIKQALQGSEFKKENINQDLVIPSKVQSERENKKNYTFTLKPSVRKQLKMLAKQQGYNSDSQFLSDLIESIKK</sequence>
<dbReference type="RefSeq" id="WP_090094220.1">
    <property type="nucleotide sequence ID" value="NZ_CBCRVU010000006.1"/>
</dbReference>
<name>A0A1I1TXA8_9LACO</name>